<sequence length="456" mass="50661">MDSTMTLSYKLHHSGTKQSSSLTLTDYTMALSYKLHHSGTKLGSSLTLTDYTMALSYKLHHSGTKQGSSLTLTDYTMALSYKLHHSGTKQGSSLTLTDYTMALSYKLHHSGTKQGSSFTLTDYTMALSYKLHHSGTKQGSSLTLTDYTMALSYKPHHSGTKHGSSLTLTEYTMTLSYKPHHSGTKHGSSLTLTEYTMTLSYKLYHSGTKHGISLTLTEYTMTLSYKLYHIVIVQGSCKYHEMFPTEQKIKSDPSIDKTILSASVLAVIEVVISSVDYEMKNIPFTFPKGASYSWGYSIVLAWLVFILLLVSGFAFMIYSRKRKGSRAPTEEMAMADEPTIIGRRNVDVATNPHYLEASVKFHPYGLKEISHYLLSHELDQGTFELNTTSALANYATEAGPCSEEQVSTVSSLRPQYTTCCVVTVDRPLPFLSRVAMLGPDWSLRFERLHTALVGAS</sequence>
<name>A0A7R9G060_TIMSH</name>
<keyword evidence="1" id="KW-0812">Transmembrane</keyword>
<evidence type="ECO:0000256" key="1">
    <source>
        <dbReference type="SAM" id="Phobius"/>
    </source>
</evidence>
<dbReference type="AlphaFoldDB" id="A0A7R9G060"/>
<dbReference type="EMBL" id="OC002546">
    <property type="protein sequence ID" value="CAD7262007.1"/>
    <property type="molecule type" value="Genomic_DNA"/>
</dbReference>
<keyword evidence="1" id="KW-0472">Membrane</keyword>
<reference evidence="2" key="1">
    <citation type="submission" date="2020-11" db="EMBL/GenBank/DDBJ databases">
        <authorList>
            <person name="Tran Van P."/>
        </authorList>
    </citation>
    <scope>NUCLEOTIDE SEQUENCE</scope>
</reference>
<protein>
    <submittedName>
        <fullName evidence="2">Uncharacterized protein</fullName>
    </submittedName>
</protein>
<organism evidence="2">
    <name type="scientific">Timema shepardi</name>
    <name type="common">Walking stick</name>
    <dbReference type="NCBI Taxonomy" id="629360"/>
    <lineage>
        <taxon>Eukaryota</taxon>
        <taxon>Metazoa</taxon>
        <taxon>Ecdysozoa</taxon>
        <taxon>Arthropoda</taxon>
        <taxon>Hexapoda</taxon>
        <taxon>Insecta</taxon>
        <taxon>Pterygota</taxon>
        <taxon>Neoptera</taxon>
        <taxon>Polyneoptera</taxon>
        <taxon>Phasmatodea</taxon>
        <taxon>Timematodea</taxon>
        <taxon>Timematoidea</taxon>
        <taxon>Timematidae</taxon>
        <taxon>Timema</taxon>
    </lineage>
</organism>
<keyword evidence="1" id="KW-1133">Transmembrane helix</keyword>
<gene>
    <name evidence="2" type="ORF">TSIB3V08_LOCUS6126</name>
</gene>
<dbReference type="Gene3D" id="1.20.140.150">
    <property type="match status" value="1"/>
</dbReference>
<proteinExistence type="predicted"/>
<feature type="transmembrane region" description="Helical" evidence="1">
    <location>
        <begin position="295"/>
        <end position="318"/>
    </location>
</feature>
<accession>A0A7R9G060</accession>
<evidence type="ECO:0000313" key="2">
    <source>
        <dbReference type="EMBL" id="CAD7262007.1"/>
    </source>
</evidence>